<comment type="caution">
    <text evidence="1">The sequence shown here is derived from an EMBL/GenBank/DDBJ whole genome shotgun (WGS) entry which is preliminary data.</text>
</comment>
<evidence type="ECO:0008006" key="3">
    <source>
        <dbReference type="Google" id="ProtNLM"/>
    </source>
</evidence>
<gene>
    <name evidence="1" type="ORF">US99_C0045G0003</name>
</gene>
<organism evidence="1 2">
    <name type="scientific">Candidatus Daviesbacteria bacterium GW2011_GWF2_38_6</name>
    <dbReference type="NCBI Taxonomy" id="1618432"/>
    <lineage>
        <taxon>Bacteria</taxon>
        <taxon>Candidatus Daviesiibacteriota</taxon>
    </lineage>
</organism>
<proteinExistence type="predicted"/>
<dbReference type="Pfam" id="PF04294">
    <property type="entry name" value="VanW"/>
    <property type="match status" value="1"/>
</dbReference>
<sequence>MLSSHEISLENRYPVKSVSDVFKDNILLNLSYMEGKVSSKAQINWDEIRKPFVYQFRLEPNQAFAFHDDILPEYKDKVVKTTNAHFNSQEGFKTDGYLFGDGVCHLASLIYWVALDAGLEAKAPVNHNFMPIPEIAKEYGVSIYSNPYSKGANSRQNLYITNNKEKPVEFKFEYKDDKLKVSVLEEN</sequence>
<dbReference type="InterPro" id="IPR007391">
    <property type="entry name" value="Vancomycin_resist_VanW"/>
</dbReference>
<dbReference type="Proteomes" id="UP000034324">
    <property type="component" value="Unassembled WGS sequence"/>
</dbReference>
<protein>
    <recommendedName>
        <fullName evidence="3">VanW family protein</fullName>
    </recommendedName>
</protein>
<name>A0A0G0KP27_9BACT</name>
<evidence type="ECO:0000313" key="2">
    <source>
        <dbReference type="Proteomes" id="UP000034324"/>
    </source>
</evidence>
<reference evidence="1 2" key="1">
    <citation type="journal article" date="2015" name="Nature">
        <title>rRNA introns, odd ribosomes, and small enigmatic genomes across a large radiation of phyla.</title>
        <authorList>
            <person name="Brown C.T."/>
            <person name="Hug L.A."/>
            <person name="Thomas B.C."/>
            <person name="Sharon I."/>
            <person name="Castelle C.J."/>
            <person name="Singh A."/>
            <person name="Wilkins M.J."/>
            <person name="Williams K.H."/>
            <person name="Banfield J.F."/>
        </authorList>
    </citation>
    <scope>NUCLEOTIDE SEQUENCE [LARGE SCALE GENOMIC DNA]</scope>
</reference>
<accession>A0A0G0KP27</accession>
<evidence type="ECO:0000313" key="1">
    <source>
        <dbReference type="EMBL" id="KKQ77210.1"/>
    </source>
</evidence>
<dbReference type="EMBL" id="LBVC01000045">
    <property type="protein sequence ID" value="KKQ77210.1"/>
    <property type="molecule type" value="Genomic_DNA"/>
</dbReference>
<dbReference type="AlphaFoldDB" id="A0A0G0KP27"/>